<keyword evidence="3" id="KW-1185">Reference proteome</keyword>
<sequence length="77" mass="8687">MNSDTPYNDSPPTDCVQRSRGFDISKNTFSPLKIRLGGTLQDKLTYGTQDNKQHCTTFVLNPNELFGFTQGCLPMKR</sequence>
<gene>
    <name evidence="1" type="ordered locus">MTR_4g116050</name>
</gene>
<dbReference type="EMBL" id="CM001220">
    <property type="protein sequence ID" value="AES91669.2"/>
    <property type="molecule type" value="Genomic_DNA"/>
</dbReference>
<protein>
    <submittedName>
        <fullName evidence="1">Glycoside hydrolase family 79 amino-terminal domain protein</fullName>
    </submittedName>
</protein>
<reference evidence="1 3" key="1">
    <citation type="journal article" date="2011" name="Nature">
        <title>The Medicago genome provides insight into the evolution of rhizobial symbioses.</title>
        <authorList>
            <person name="Young N.D."/>
            <person name="Debelle F."/>
            <person name="Oldroyd G.E."/>
            <person name="Geurts R."/>
            <person name="Cannon S.B."/>
            <person name="Udvardi M.K."/>
            <person name="Benedito V.A."/>
            <person name="Mayer K.F."/>
            <person name="Gouzy J."/>
            <person name="Schoof H."/>
            <person name="Van de Peer Y."/>
            <person name="Proost S."/>
            <person name="Cook D.R."/>
            <person name="Meyers B.C."/>
            <person name="Spannagl M."/>
            <person name="Cheung F."/>
            <person name="De Mita S."/>
            <person name="Krishnakumar V."/>
            <person name="Gundlach H."/>
            <person name="Zhou S."/>
            <person name="Mudge J."/>
            <person name="Bharti A.K."/>
            <person name="Murray J.D."/>
            <person name="Naoumkina M.A."/>
            <person name="Rosen B."/>
            <person name="Silverstein K.A."/>
            <person name="Tang H."/>
            <person name="Rombauts S."/>
            <person name="Zhao P.X."/>
            <person name="Zhou P."/>
            <person name="Barbe V."/>
            <person name="Bardou P."/>
            <person name="Bechner M."/>
            <person name="Bellec A."/>
            <person name="Berger A."/>
            <person name="Berges H."/>
            <person name="Bidwell S."/>
            <person name="Bisseling T."/>
            <person name="Choisne N."/>
            <person name="Couloux A."/>
            <person name="Denny R."/>
            <person name="Deshpande S."/>
            <person name="Dai X."/>
            <person name="Doyle J.J."/>
            <person name="Dudez A.M."/>
            <person name="Farmer A.D."/>
            <person name="Fouteau S."/>
            <person name="Franken C."/>
            <person name="Gibelin C."/>
            <person name="Gish J."/>
            <person name="Goldstein S."/>
            <person name="Gonzalez A.J."/>
            <person name="Green P.J."/>
            <person name="Hallab A."/>
            <person name="Hartog M."/>
            <person name="Hua A."/>
            <person name="Humphray S.J."/>
            <person name="Jeong D.H."/>
            <person name="Jing Y."/>
            <person name="Jocker A."/>
            <person name="Kenton S.M."/>
            <person name="Kim D.J."/>
            <person name="Klee K."/>
            <person name="Lai H."/>
            <person name="Lang C."/>
            <person name="Lin S."/>
            <person name="Macmil S.L."/>
            <person name="Magdelenat G."/>
            <person name="Matthews L."/>
            <person name="McCorrison J."/>
            <person name="Monaghan E.L."/>
            <person name="Mun J.H."/>
            <person name="Najar F.Z."/>
            <person name="Nicholson C."/>
            <person name="Noirot C."/>
            <person name="O'Bleness M."/>
            <person name="Paule C.R."/>
            <person name="Poulain J."/>
            <person name="Prion F."/>
            <person name="Qin B."/>
            <person name="Qu C."/>
            <person name="Retzel E.F."/>
            <person name="Riddle C."/>
            <person name="Sallet E."/>
            <person name="Samain S."/>
            <person name="Samson N."/>
            <person name="Sanders I."/>
            <person name="Saurat O."/>
            <person name="Scarpelli C."/>
            <person name="Schiex T."/>
            <person name="Segurens B."/>
            <person name="Severin A.J."/>
            <person name="Sherrier D.J."/>
            <person name="Shi R."/>
            <person name="Sims S."/>
            <person name="Singer S.R."/>
            <person name="Sinharoy S."/>
            <person name="Sterck L."/>
            <person name="Viollet A."/>
            <person name="Wang B.B."/>
            <person name="Wang K."/>
            <person name="Wang M."/>
            <person name="Wang X."/>
            <person name="Warfsmann J."/>
            <person name="Weissenbach J."/>
            <person name="White D.D."/>
            <person name="White J.D."/>
            <person name="Wiley G.B."/>
            <person name="Wincker P."/>
            <person name="Xing Y."/>
            <person name="Yang L."/>
            <person name="Yao Z."/>
            <person name="Ying F."/>
            <person name="Zhai J."/>
            <person name="Zhou L."/>
            <person name="Zuber A."/>
            <person name="Denarie J."/>
            <person name="Dixon R.A."/>
            <person name="May G.D."/>
            <person name="Schwartz D.C."/>
            <person name="Rogers J."/>
            <person name="Quetier F."/>
            <person name="Town C.D."/>
            <person name="Roe B.A."/>
        </authorList>
    </citation>
    <scope>NUCLEOTIDE SEQUENCE [LARGE SCALE GENOMIC DNA]</scope>
    <source>
        <strain evidence="1">A17</strain>
        <strain evidence="2 3">cv. Jemalong A17</strain>
    </source>
</reference>
<reference evidence="2" key="3">
    <citation type="submission" date="2015-04" db="UniProtKB">
        <authorList>
            <consortium name="EnsemblPlants"/>
        </authorList>
    </citation>
    <scope>IDENTIFICATION</scope>
    <source>
        <strain evidence="2">cv. Jemalong A17</strain>
    </source>
</reference>
<reference evidence="1 3" key="2">
    <citation type="journal article" date="2014" name="BMC Genomics">
        <title>An improved genome release (version Mt4.0) for the model legume Medicago truncatula.</title>
        <authorList>
            <person name="Tang H."/>
            <person name="Krishnakumar V."/>
            <person name="Bidwell S."/>
            <person name="Rosen B."/>
            <person name="Chan A."/>
            <person name="Zhou S."/>
            <person name="Gentzbittel L."/>
            <person name="Childs K.L."/>
            <person name="Yandell M."/>
            <person name="Gundlach H."/>
            <person name="Mayer K.F."/>
            <person name="Schwartz D.C."/>
            <person name="Town C.D."/>
        </authorList>
    </citation>
    <scope>GENOME REANNOTATION</scope>
    <source>
        <strain evidence="2 3">cv. Jemalong A17</strain>
    </source>
</reference>
<dbReference type="Proteomes" id="UP000002051">
    <property type="component" value="Chromosome 4"/>
</dbReference>
<dbReference type="EnsemblPlants" id="AES91669">
    <property type="protein sequence ID" value="AES91669"/>
    <property type="gene ID" value="MTR_4g116050"/>
</dbReference>
<dbReference type="Pfam" id="PF03662">
    <property type="entry name" value="Glyco_hydro_79n"/>
    <property type="match status" value="1"/>
</dbReference>
<dbReference type="PaxDb" id="3880-AES91669"/>
<proteinExistence type="predicted"/>
<dbReference type="PANTHER" id="PTHR14363:SF35">
    <property type="entry name" value="GLYCOSIDE HYDROLASE FAMILY 79 AMINO-TERMINAL DOMAIN PROTEIN"/>
    <property type="match status" value="1"/>
</dbReference>
<dbReference type="HOGENOM" id="CLU_2641865_0_0_1"/>
<dbReference type="AlphaFoldDB" id="G7JGK9"/>
<accession>G7JGK9</accession>
<dbReference type="PANTHER" id="PTHR14363">
    <property type="entry name" value="HEPARANASE-RELATED"/>
    <property type="match status" value="1"/>
</dbReference>
<accession>A0A0C3X5Z7</accession>
<evidence type="ECO:0000313" key="1">
    <source>
        <dbReference type="EMBL" id="AES91669.2"/>
    </source>
</evidence>
<evidence type="ECO:0000313" key="2">
    <source>
        <dbReference type="EnsemblPlants" id="AES91669"/>
    </source>
</evidence>
<dbReference type="GO" id="GO:0016020">
    <property type="term" value="C:membrane"/>
    <property type="evidence" value="ECO:0007669"/>
    <property type="project" value="InterPro"/>
</dbReference>
<evidence type="ECO:0000313" key="3">
    <source>
        <dbReference type="Proteomes" id="UP000002051"/>
    </source>
</evidence>
<keyword evidence="1" id="KW-0378">Hydrolase</keyword>
<dbReference type="InterPro" id="IPR005199">
    <property type="entry name" value="Glyco_hydro_79"/>
</dbReference>
<name>G7JGK9_MEDTR</name>
<dbReference type="GO" id="GO:0016798">
    <property type="term" value="F:hydrolase activity, acting on glycosyl bonds"/>
    <property type="evidence" value="ECO:0007669"/>
    <property type="project" value="InterPro"/>
</dbReference>
<dbReference type="STRING" id="3880.G7JGK9"/>
<organism evidence="1 3">
    <name type="scientific">Medicago truncatula</name>
    <name type="common">Barrel medic</name>
    <name type="synonym">Medicago tribuloides</name>
    <dbReference type="NCBI Taxonomy" id="3880"/>
    <lineage>
        <taxon>Eukaryota</taxon>
        <taxon>Viridiplantae</taxon>
        <taxon>Streptophyta</taxon>
        <taxon>Embryophyta</taxon>
        <taxon>Tracheophyta</taxon>
        <taxon>Spermatophyta</taxon>
        <taxon>Magnoliopsida</taxon>
        <taxon>eudicotyledons</taxon>
        <taxon>Gunneridae</taxon>
        <taxon>Pentapetalae</taxon>
        <taxon>rosids</taxon>
        <taxon>fabids</taxon>
        <taxon>Fabales</taxon>
        <taxon>Fabaceae</taxon>
        <taxon>Papilionoideae</taxon>
        <taxon>50 kb inversion clade</taxon>
        <taxon>NPAAA clade</taxon>
        <taxon>Hologalegina</taxon>
        <taxon>IRL clade</taxon>
        <taxon>Trifolieae</taxon>
        <taxon>Medicago</taxon>
    </lineage>
</organism>